<dbReference type="Gene3D" id="3.10.450.50">
    <property type="match status" value="2"/>
</dbReference>
<dbReference type="PANTHER" id="PTHR39401">
    <property type="entry name" value="SNOAL-LIKE DOMAIN-CONTAINING PROTEIN"/>
    <property type="match status" value="1"/>
</dbReference>
<dbReference type="Proteomes" id="UP000827549">
    <property type="component" value="Chromosome 2"/>
</dbReference>
<dbReference type="InterPro" id="IPR032710">
    <property type="entry name" value="NTF2-like_dom_sf"/>
</dbReference>
<reference evidence="1" key="1">
    <citation type="submission" date="2023-10" db="EMBL/GenBank/DDBJ databases">
        <authorList>
            <person name="Noh H."/>
        </authorList>
    </citation>
    <scope>NUCLEOTIDE SEQUENCE</scope>
    <source>
        <strain evidence="1">DUCC4014</strain>
    </source>
</reference>
<dbReference type="RefSeq" id="XP_062625875.1">
    <property type="nucleotide sequence ID" value="XM_062769891.1"/>
</dbReference>
<sequence length="264" mass="28895">MAASPQIQAFITKLYAVSDVGPEAKATSHDDYADLFTPDAVLIMGQNTFEYRAGILAFRAAGWSKVAKRKHVCQGIYTNGKPNEVMTYGTLDYGNKDGSSTLGISWSGRLELVEVEGELKIAFYQVWIPILAMTVPPEAQSLIAKLFAASDIGPAASASSHGDYADLFTPDATVVMGQNTFEHRAGILALREAAWATITTRHHVCEGVFVSDRPDQYMAHGSVEYGYKDGTRTLGHWAVRLVLVDLAGELKIAYYRVWLTLPKD</sequence>
<evidence type="ECO:0008006" key="3">
    <source>
        <dbReference type="Google" id="ProtNLM"/>
    </source>
</evidence>
<dbReference type="PANTHER" id="PTHR39401:SF1">
    <property type="entry name" value="SNOAL-LIKE DOMAIN-CONTAINING PROTEIN"/>
    <property type="match status" value="1"/>
</dbReference>
<protein>
    <recommendedName>
        <fullName evidence="3">SnoaL-like domain-containing protein</fullName>
    </recommendedName>
</protein>
<proteinExistence type="predicted"/>
<dbReference type="SUPFAM" id="SSF54427">
    <property type="entry name" value="NTF2-like"/>
    <property type="match status" value="2"/>
</dbReference>
<keyword evidence="2" id="KW-1185">Reference proteome</keyword>
<gene>
    <name evidence="1" type="ORF">LOC62_02G003358</name>
</gene>
<dbReference type="AlphaFoldDB" id="A0AAF1BPU4"/>
<dbReference type="EMBL" id="CP086715">
    <property type="protein sequence ID" value="WOO79843.1"/>
    <property type="molecule type" value="Genomic_DNA"/>
</dbReference>
<evidence type="ECO:0000313" key="2">
    <source>
        <dbReference type="Proteomes" id="UP000827549"/>
    </source>
</evidence>
<name>A0AAF1BPU4_9TREE</name>
<accession>A0AAF1BPU4</accession>
<dbReference type="GeneID" id="87806602"/>
<evidence type="ECO:0000313" key="1">
    <source>
        <dbReference type="EMBL" id="WOO79843.1"/>
    </source>
</evidence>
<organism evidence="1 2">
    <name type="scientific">Vanrija pseudolonga</name>
    <dbReference type="NCBI Taxonomy" id="143232"/>
    <lineage>
        <taxon>Eukaryota</taxon>
        <taxon>Fungi</taxon>
        <taxon>Dikarya</taxon>
        <taxon>Basidiomycota</taxon>
        <taxon>Agaricomycotina</taxon>
        <taxon>Tremellomycetes</taxon>
        <taxon>Trichosporonales</taxon>
        <taxon>Trichosporonaceae</taxon>
        <taxon>Vanrija</taxon>
    </lineage>
</organism>